<evidence type="ECO:0000313" key="3">
    <source>
        <dbReference type="Proteomes" id="UP000006892"/>
    </source>
</evidence>
<dbReference type="Proteomes" id="UP001154400">
    <property type="component" value="Chromosome"/>
</dbReference>
<dbReference type="GO" id="GO:0016787">
    <property type="term" value="F:hydrolase activity"/>
    <property type="evidence" value="ECO:0007669"/>
    <property type="project" value="UniProtKB-KW"/>
</dbReference>
<evidence type="ECO:0000313" key="2">
    <source>
        <dbReference type="EMBL" id="CBH47400.1"/>
    </source>
</evidence>
<protein>
    <submittedName>
        <fullName evidence="2">Epoxide hydrolase</fullName>
    </submittedName>
</protein>
<accession>A0A3S5Y4D0</accession>
<dbReference type="Pfam" id="PF07858">
    <property type="entry name" value="LEH"/>
    <property type="match status" value="1"/>
</dbReference>
<feature type="domain" description="Limonene-1,2-epoxide hydrolase" evidence="1">
    <location>
        <begin position="8"/>
        <end position="117"/>
    </location>
</feature>
<dbReference type="RefSeq" id="WP_013415298.1">
    <property type="nucleotide sequence ID" value="NC_014659.1"/>
</dbReference>
<name>A0A3S5Y4D0_RHOH1</name>
<dbReference type="InterPro" id="IPR013100">
    <property type="entry name" value="LEH"/>
</dbReference>
<dbReference type="AlphaFoldDB" id="A0A3S5Y4D0"/>
<dbReference type="SUPFAM" id="SSF54427">
    <property type="entry name" value="NTF2-like"/>
    <property type="match status" value="1"/>
</dbReference>
<reference evidence="2" key="1">
    <citation type="journal article" date="2010" name="PLoS Genet.">
        <title>The genome of a pathogenic rhodococcus: cooptive virulence underpinned by key gene acquisitions.</title>
        <authorList>
            <person name="Letek M."/>
            <person name="Gonzalez P."/>
            <person name="Macarthur I."/>
            <person name="Rodriguez H."/>
            <person name="Freeman T.C."/>
            <person name="Valero-Rello A."/>
            <person name="Blanco M."/>
            <person name="Buckley T."/>
            <person name="Cherevach I."/>
            <person name="Fahey R."/>
            <person name="Hapeshi A."/>
            <person name="Holdstock J."/>
            <person name="Leadon D."/>
            <person name="Navas J."/>
            <person name="Ocampo A."/>
            <person name="Quail M.A."/>
            <person name="Sanders M."/>
            <person name="Scortti M.M."/>
            <person name="Prescott J.F."/>
            <person name="Fogarty U."/>
            <person name="Meijer W.G."/>
            <person name="Parkhill J."/>
            <person name="Bentley S.D."/>
            <person name="Vazquez-Boland J.A."/>
        </authorList>
    </citation>
    <scope>NUCLEOTIDE SEQUENCE [LARGE SCALE GENOMIC DNA]</scope>
    <source>
        <strain evidence="2 3">103S</strain>
    </source>
</reference>
<dbReference type="InterPro" id="IPR032710">
    <property type="entry name" value="NTF2-like_dom_sf"/>
</dbReference>
<gene>
    <name evidence="2" type="ordered locus">REQ_13100</name>
</gene>
<dbReference type="KEGG" id="req:REQ_13100"/>
<sequence length="140" mass="15580">MENRPDAAVQVVEDFFAALTDMDVDRAVEHLTPDIVWQNTTLPTLRGLSAVRRALAFANKPTRRFEAVMQNIASDGDAVLTERIDTLFVGPLRSTFWVCGTFELRDGRIAVWRDRFSWGNVAVGTVTATARALRGGDRRG</sequence>
<keyword evidence="2" id="KW-0378">Hydrolase</keyword>
<evidence type="ECO:0000259" key="1">
    <source>
        <dbReference type="Pfam" id="PF07858"/>
    </source>
</evidence>
<dbReference type="Gene3D" id="3.10.450.50">
    <property type="match status" value="1"/>
</dbReference>
<proteinExistence type="predicted"/>
<organism evidence="2">
    <name type="scientific">Rhodococcus hoagii (strain 103S)</name>
    <name type="common">Rhodococcus equi</name>
    <dbReference type="NCBI Taxonomy" id="685727"/>
    <lineage>
        <taxon>Bacteria</taxon>
        <taxon>Bacillati</taxon>
        <taxon>Actinomycetota</taxon>
        <taxon>Actinomycetes</taxon>
        <taxon>Mycobacteriales</taxon>
        <taxon>Nocardiaceae</taxon>
        <taxon>Prescottella</taxon>
    </lineage>
</organism>
<dbReference type="EMBL" id="FN563149">
    <property type="protein sequence ID" value="CBH47400.1"/>
    <property type="molecule type" value="Genomic_DNA"/>
</dbReference>